<protein>
    <submittedName>
        <fullName evidence="3">Sodium:proton antiporter</fullName>
    </submittedName>
</protein>
<dbReference type="Pfam" id="PF16980">
    <property type="entry name" value="CitMHS_2"/>
    <property type="match status" value="1"/>
</dbReference>
<organism evidence="3 5">
    <name type="scientific">Dialister pneumosintes</name>
    <dbReference type="NCBI Taxonomy" id="39950"/>
    <lineage>
        <taxon>Bacteria</taxon>
        <taxon>Bacillati</taxon>
        <taxon>Bacillota</taxon>
        <taxon>Negativicutes</taxon>
        <taxon>Veillonellales</taxon>
        <taxon>Veillonellaceae</taxon>
        <taxon>Dialister</taxon>
    </lineage>
</organism>
<dbReference type="RefSeq" id="WP_069177302.1">
    <property type="nucleotide sequence ID" value="NZ_CP017037.1"/>
</dbReference>
<feature type="transmembrane region" description="Helical" evidence="1">
    <location>
        <begin position="410"/>
        <end position="433"/>
    </location>
</feature>
<proteinExistence type="predicted"/>
<accession>A0A1B3WEY0</accession>
<feature type="transmembrane region" description="Helical" evidence="1">
    <location>
        <begin position="133"/>
        <end position="160"/>
    </location>
</feature>
<feature type="transmembrane region" description="Helical" evidence="1">
    <location>
        <begin position="102"/>
        <end position="121"/>
    </location>
</feature>
<reference evidence="3" key="1">
    <citation type="submission" date="2016-08" db="EMBL/GenBank/DDBJ databases">
        <authorList>
            <person name="Seilhamer J.J."/>
        </authorList>
    </citation>
    <scope>NUCLEOTIDE SEQUENCE [LARGE SCALE GENOMIC DNA]</scope>
    <source>
        <strain evidence="3">F0677</strain>
    </source>
</reference>
<dbReference type="EMBL" id="CP017037">
    <property type="protein sequence ID" value="AOH39524.1"/>
    <property type="molecule type" value="Genomic_DNA"/>
</dbReference>
<feature type="transmembrane region" description="Helical" evidence="1">
    <location>
        <begin position="260"/>
        <end position="277"/>
    </location>
</feature>
<dbReference type="InterPro" id="IPR031566">
    <property type="entry name" value="CitMHS_2"/>
</dbReference>
<evidence type="ECO:0000313" key="5">
    <source>
        <dbReference type="Proteomes" id="UP000094757"/>
    </source>
</evidence>
<feature type="transmembrane region" description="Helical" evidence="1">
    <location>
        <begin position="338"/>
        <end position="356"/>
    </location>
</feature>
<keyword evidence="6" id="KW-1185">Reference proteome</keyword>
<sequence>MTKMYKILCSILACMTLSVLPVSASEALHHAVSQTLPIWSVVPFVGMLLSIAIAPLINPHWWEKHMLHAALLWSALFLIPFGIAYGFNVVSFYFLESVLLDYVPFLVLLFSLFVAAGGIVIKGTLAGTPKINTLILFIGTALASWIGTTGAAMLMIRPLIRANSWRKNKVHLMVFFIFLVANIGGSLTPLGDPPLFMGFQRGVPFTWTFHLLPILLVNLAILFVAFFGIDTYFYKKELAAGRNPETGEEKEPIRIEGAHNFIYIAMIIIGVISNGMLPKVCSFFADGAGIPVFEGVVFPYAITVEIVVLLAAAFLSMKTTKKETRAANNFTFAPMEEVAKLFIGIFITMIPALILLKVHGSELGLSKPWEMFWGTGILSSFLDNTPTYMVFLQTAGALGETTGIHTTVGIVSQIMLEAISAGAVFMGANTYIGNAPNFMVKSIAEQEGIKMPSFFGYMMWSVAILIPVFIIDTFLFFL</sequence>
<gene>
    <name evidence="3" type="ORF">BCB69_05950</name>
    <name evidence="4" type="ORF">DX915_03450</name>
</gene>
<keyword evidence="1" id="KW-0472">Membrane</keyword>
<feature type="transmembrane region" description="Helical" evidence="1">
    <location>
        <begin position="297"/>
        <end position="317"/>
    </location>
</feature>
<feature type="transmembrane region" description="Helical" evidence="1">
    <location>
        <begin position="70"/>
        <end position="95"/>
    </location>
</feature>
<dbReference type="EMBL" id="QWKU01000001">
    <property type="protein sequence ID" value="RID94574.1"/>
    <property type="molecule type" value="Genomic_DNA"/>
</dbReference>
<keyword evidence="1" id="KW-0812">Transmembrane</keyword>
<evidence type="ECO:0000313" key="3">
    <source>
        <dbReference type="EMBL" id="AOH39524.1"/>
    </source>
</evidence>
<feature type="transmembrane region" description="Helical" evidence="1">
    <location>
        <begin position="454"/>
        <end position="477"/>
    </location>
</feature>
<keyword evidence="2" id="KW-0732">Signal</keyword>
<dbReference type="Proteomes" id="UP000094757">
    <property type="component" value="Chromosome"/>
</dbReference>
<name>A0A1B3WEY0_9FIRM</name>
<feature type="chain" id="PRO_5044555805" evidence="2">
    <location>
        <begin position="25"/>
        <end position="478"/>
    </location>
</feature>
<evidence type="ECO:0000313" key="6">
    <source>
        <dbReference type="Proteomes" id="UP000266262"/>
    </source>
</evidence>
<dbReference type="STRING" id="39950.BCB69_05950"/>
<feature type="transmembrane region" description="Helical" evidence="1">
    <location>
        <begin position="211"/>
        <end position="233"/>
    </location>
</feature>
<dbReference type="OrthoDB" id="9765532at2"/>
<reference evidence="4 6" key="3">
    <citation type="submission" date="2018-08" db="EMBL/GenBank/DDBJ databases">
        <title>Draft genome sequence of Dialister pneumosintes KCOM 1685.</title>
        <authorList>
            <person name="Kook J.-K."/>
            <person name="Park S.-N."/>
            <person name="Lim Y.K."/>
        </authorList>
    </citation>
    <scope>NUCLEOTIDE SEQUENCE [LARGE SCALE GENOMIC DNA]</scope>
    <source>
        <strain evidence="4 6">KCOM 1685</strain>
    </source>
</reference>
<dbReference type="AlphaFoldDB" id="A0A1B3WEY0"/>
<evidence type="ECO:0000256" key="2">
    <source>
        <dbReference type="SAM" id="SignalP"/>
    </source>
</evidence>
<dbReference type="KEGG" id="dpn:BCB69_05950"/>
<feature type="transmembrane region" description="Helical" evidence="1">
    <location>
        <begin position="172"/>
        <end position="191"/>
    </location>
</feature>
<dbReference type="Proteomes" id="UP000266262">
    <property type="component" value="Unassembled WGS sequence"/>
</dbReference>
<keyword evidence="1" id="KW-1133">Transmembrane helix</keyword>
<feature type="signal peptide" evidence="2">
    <location>
        <begin position="1"/>
        <end position="24"/>
    </location>
</feature>
<reference evidence="5" key="2">
    <citation type="submission" date="2016-08" db="EMBL/GenBank/DDBJ databases">
        <authorList>
            <person name="Holder M.E."/>
            <person name="Ajami N.J."/>
            <person name="Petrosino J.F."/>
        </authorList>
    </citation>
    <scope>NUCLEOTIDE SEQUENCE [LARGE SCALE GENOMIC DNA]</scope>
    <source>
        <strain evidence="5">F0677</strain>
    </source>
</reference>
<evidence type="ECO:0000313" key="4">
    <source>
        <dbReference type="EMBL" id="RID94574.1"/>
    </source>
</evidence>
<evidence type="ECO:0000256" key="1">
    <source>
        <dbReference type="SAM" id="Phobius"/>
    </source>
</evidence>